<dbReference type="AlphaFoldDB" id="A0A2J6QGE1"/>
<evidence type="ECO:0000313" key="1">
    <source>
        <dbReference type="EMBL" id="PMD25332.1"/>
    </source>
</evidence>
<reference evidence="1 2" key="1">
    <citation type="submission" date="2016-05" db="EMBL/GenBank/DDBJ databases">
        <title>A degradative enzymes factory behind the ericoid mycorrhizal symbiosis.</title>
        <authorList>
            <consortium name="DOE Joint Genome Institute"/>
            <person name="Martino E."/>
            <person name="Morin E."/>
            <person name="Grelet G."/>
            <person name="Kuo A."/>
            <person name="Kohler A."/>
            <person name="Daghino S."/>
            <person name="Barry K."/>
            <person name="Choi C."/>
            <person name="Cichocki N."/>
            <person name="Clum A."/>
            <person name="Copeland A."/>
            <person name="Hainaut M."/>
            <person name="Haridas S."/>
            <person name="Labutti K."/>
            <person name="Lindquist E."/>
            <person name="Lipzen A."/>
            <person name="Khouja H.-R."/>
            <person name="Murat C."/>
            <person name="Ohm R."/>
            <person name="Olson A."/>
            <person name="Spatafora J."/>
            <person name="Veneault-Fourrey C."/>
            <person name="Henrissat B."/>
            <person name="Grigoriev I."/>
            <person name="Martin F."/>
            <person name="Perotto S."/>
        </authorList>
    </citation>
    <scope>NUCLEOTIDE SEQUENCE [LARGE SCALE GENOMIC DNA]</scope>
    <source>
        <strain evidence="1 2">UAMH 7357</strain>
    </source>
</reference>
<sequence length="284" mass="31426">MSVPEFQLFSSLRYDPLLTSIPMNIEAWDSDIKAPSPFYMLSHHRDRILQAAEHFGWTKAAEAIRGPKGLTHLVKKLTEAINMQSPTALRVRVLLDPDGSITVESSPAAPVTETNLFPKRIPPPKAAAQMKVSPRTGGALTVGDDDAVHGDPLISKAWDVLPDTVRTKPSPYTSYKTTSRDMYTAARERVGIKEMTEKREVLIVSERDGEIMEGSLTSVFFWREGKWRTPPVSSGGQVGTTRRWALEKGLCVEGIVKVDSLVDGEECWISNGVRGFQYGKVKVS</sequence>
<dbReference type="Pfam" id="PF01063">
    <property type="entry name" value="Aminotran_4"/>
    <property type="match status" value="1"/>
</dbReference>
<dbReference type="SUPFAM" id="SSF56752">
    <property type="entry name" value="D-aminoacid aminotransferase-like PLP-dependent enzymes"/>
    <property type="match status" value="1"/>
</dbReference>
<gene>
    <name evidence="1" type="ORF">NA56DRAFT_432204</name>
</gene>
<dbReference type="InterPro" id="IPR043132">
    <property type="entry name" value="BCAT-like_C"/>
</dbReference>
<dbReference type="Gene3D" id="3.30.470.10">
    <property type="match status" value="1"/>
</dbReference>
<dbReference type="Proteomes" id="UP000235672">
    <property type="component" value="Unassembled WGS sequence"/>
</dbReference>
<dbReference type="Gene3D" id="3.20.10.10">
    <property type="entry name" value="D-amino Acid Aminotransferase, subunit A, domain 2"/>
    <property type="match status" value="1"/>
</dbReference>
<organism evidence="1 2">
    <name type="scientific">Hyaloscypha hepaticicola</name>
    <dbReference type="NCBI Taxonomy" id="2082293"/>
    <lineage>
        <taxon>Eukaryota</taxon>
        <taxon>Fungi</taxon>
        <taxon>Dikarya</taxon>
        <taxon>Ascomycota</taxon>
        <taxon>Pezizomycotina</taxon>
        <taxon>Leotiomycetes</taxon>
        <taxon>Helotiales</taxon>
        <taxon>Hyaloscyphaceae</taxon>
        <taxon>Hyaloscypha</taxon>
    </lineage>
</organism>
<accession>A0A2J6QGE1</accession>
<dbReference type="OrthoDB" id="5288718at2759"/>
<name>A0A2J6QGE1_9HELO</name>
<dbReference type="STRING" id="1745343.A0A2J6QGE1"/>
<protein>
    <recommendedName>
        <fullName evidence="3">D-aminoacid aminotransferase-like PLP-dependent enzyme</fullName>
    </recommendedName>
</protein>
<dbReference type="GO" id="GO:0003824">
    <property type="term" value="F:catalytic activity"/>
    <property type="evidence" value="ECO:0007669"/>
    <property type="project" value="InterPro"/>
</dbReference>
<keyword evidence="2" id="KW-1185">Reference proteome</keyword>
<dbReference type="InterPro" id="IPR001544">
    <property type="entry name" value="Aminotrans_IV"/>
</dbReference>
<dbReference type="InterPro" id="IPR036038">
    <property type="entry name" value="Aminotransferase-like"/>
</dbReference>
<proteinExistence type="predicted"/>
<dbReference type="EMBL" id="KZ613470">
    <property type="protein sequence ID" value="PMD25332.1"/>
    <property type="molecule type" value="Genomic_DNA"/>
</dbReference>
<evidence type="ECO:0000313" key="2">
    <source>
        <dbReference type="Proteomes" id="UP000235672"/>
    </source>
</evidence>
<evidence type="ECO:0008006" key="3">
    <source>
        <dbReference type="Google" id="ProtNLM"/>
    </source>
</evidence>
<dbReference type="InterPro" id="IPR043131">
    <property type="entry name" value="BCAT-like_N"/>
</dbReference>